<feature type="transmembrane region" description="Helical" evidence="7">
    <location>
        <begin position="263"/>
        <end position="280"/>
    </location>
</feature>
<feature type="region of interest" description="Disordered" evidence="8">
    <location>
        <begin position="1"/>
        <end position="38"/>
    </location>
</feature>
<evidence type="ECO:0000313" key="9">
    <source>
        <dbReference type="EMBL" id="KAF4983360.1"/>
    </source>
</evidence>
<evidence type="ECO:0000256" key="7">
    <source>
        <dbReference type="RuleBase" id="RU367097"/>
    </source>
</evidence>
<comment type="caution">
    <text evidence="9">The sequence shown here is derived from an EMBL/GenBank/DDBJ whole genome shotgun (WGS) entry which is preliminary data.</text>
</comment>
<dbReference type="EMBL" id="JABEYC010000066">
    <property type="protein sequence ID" value="KAF4983360.1"/>
    <property type="molecule type" value="Genomic_DNA"/>
</dbReference>
<evidence type="ECO:0000256" key="3">
    <source>
        <dbReference type="ARBA" id="ARBA00011182"/>
    </source>
</evidence>
<dbReference type="Proteomes" id="UP000635477">
    <property type="component" value="Unassembled WGS sequence"/>
</dbReference>
<feature type="transmembrane region" description="Helical" evidence="7">
    <location>
        <begin position="67"/>
        <end position="86"/>
    </location>
</feature>
<feature type="transmembrane region" description="Helical" evidence="7">
    <location>
        <begin position="300"/>
        <end position="322"/>
    </location>
</feature>
<reference evidence="9" key="1">
    <citation type="journal article" date="2020" name="BMC Genomics">
        <title>Correction to: Identification and distribution of gene clusters required for synthesis of sphingolipid metabolism inhibitors in diverse species of the filamentous fungus Fusarium.</title>
        <authorList>
            <person name="Kim H.S."/>
            <person name="Lohmar J.M."/>
            <person name="Busman M."/>
            <person name="Brown D.W."/>
            <person name="Naumann T.A."/>
            <person name="Divon H.H."/>
            <person name="Lysoe E."/>
            <person name="Uhlig S."/>
            <person name="Proctor R.H."/>
        </authorList>
    </citation>
    <scope>NUCLEOTIDE SEQUENCE</scope>
    <source>
        <strain evidence="9">NRRL 22465</strain>
    </source>
</reference>
<gene>
    <name evidence="9" type="ORF">FZEAL_1212</name>
</gene>
<comment type="similarity">
    <text evidence="2 7">Belongs to the TPT transporter family. SLC35D subfamily.</text>
</comment>
<comment type="function">
    <text evidence="1 7">Involved in the import of GDP-mannose from the cytoplasm into the Golgi lumen.</text>
</comment>
<evidence type="ECO:0000256" key="5">
    <source>
        <dbReference type="ARBA" id="ARBA00022989"/>
    </source>
</evidence>
<keyword evidence="7" id="KW-0968">Cytoplasmic vesicle</keyword>
<keyword evidence="10" id="KW-1185">Reference proteome</keyword>
<comment type="subcellular location">
    <subcellularLocation>
        <location evidence="7">Golgi apparatus membrane</location>
        <topology evidence="7">Multi-pass membrane protein</topology>
    </subcellularLocation>
    <subcellularLocation>
        <location evidence="7">Cytoplasmic vesicle membrane</location>
        <topology evidence="7">Multi-pass membrane protein</topology>
    </subcellularLocation>
    <subcellularLocation>
        <location evidence="7">Endoplasmic reticulum membrane</location>
        <topology evidence="7">Multi-pass membrane protein</topology>
    </subcellularLocation>
</comment>
<keyword evidence="7" id="KW-0333">Golgi apparatus</keyword>
<keyword evidence="7" id="KW-0813">Transport</keyword>
<dbReference type="AlphaFoldDB" id="A0A8H4UT70"/>
<comment type="subunit">
    <text evidence="3 7">Homooligomer.</text>
</comment>
<accession>A0A8H4UT70</accession>
<feature type="transmembrane region" description="Helical" evidence="7">
    <location>
        <begin position="92"/>
        <end position="112"/>
    </location>
</feature>
<dbReference type="NCBIfam" id="TIGR00803">
    <property type="entry name" value="nst"/>
    <property type="match status" value="1"/>
</dbReference>
<keyword evidence="7" id="KW-0256">Endoplasmic reticulum</keyword>
<name>A0A8H4UT70_9HYPO</name>
<dbReference type="InterPro" id="IPR037185">
    <property type="entry name" value="EmrE-like"/>
</dbReference>
<keyword evidence="5 7" id="KW-1133">Transmembrane helix</keyword>
<dbReference type="OrthoDB" id="417037at2759"/>
<evidence type="ECO:0000313" key="10">
    <source>
        <dbReference type="Proteomes" id="UP000635477"/>
    </source>
</evidence>
<dbReference type="GO" id="GO:0005789">
    <property type="term" value="C:endoplasmic reticulum membrane"/>
    <property type="evidence" value="ECO:0007669"/>
    <property type="project" value="UniProtKB-SubCell"/>
</dbReference>
<dbReference type="GO" id="GO:0030659">
    <property type="term" value="C:cytoplasmic vesicle membrane"/>
    <property type="evidence" value="ECO:0007669"/>
    <property type="project" value="UniProtKB-SubCell"/>
</dbReference>
<dbReference type="GO" id="GO:0000139">
    <property type="term" value="C:Golgi membrane"/>
    <property type="evidence" value="ECO:0007669"/>
    <property type="project" value="UniProtKB-SubCell"/>
</dbReference>
<protein>
    <recommendedName>
        <fullName evidence="7">GDP-mannose transporter</fullName>
        <shortName evidence="7">GMT</shortName>
    </recommendedName>
</protein>
<feature type="transmembrane region" description="Helical" evidence="7">
    <location>
        <begin position="230"/>
        <end position="251"/>
    </location>
</feature>
<feature type="compositionally biased region" description="Low complexity" evidence="8">
    <location>
        <begin position="20"/>
        <end position="29"/>
    </location>
</feature>
<proteinExistence type="inferred from homology"/>
<keyword evidence="4 7" id="KW-0812">Transmembrane</keyword>
<evidence type="ECO:0000256" key="6">
    <source>
        <dbReference type="ARBA" id="ARBA00023136"/>
    </source>
</evidence>
<organism evidence="9 10">
    <name type="scientific">Fusarium zealandicum</name>
    <dbReference type="NCBI Taxonomy" id="1053134"/>
    <lineage>
        <taxon>Eukaryota</taxon>
        <taxon>Fungi</taxon>
        <taxon>Dikarya</taxon>
        <taxon>Ascomycota</taxon>
        <taxon>Pezizomycotina</taxon>
        <taxon>Sordariomycetes</taxon>
        <taxon>Hypocreomycetidae</taxon>
        <taxon>Hypocreales</taxon>
        <taxon>Nectriaceae</taxon>
        <taxon>Fusarium</taxon>
        <taxon>Fusarium staphyleae species complex</taxon>
    </lineage>
</organism>
<dbReference type="PANTHER" id="PTHR11132">
    <property type="entry name" value="SOLUTE CARRIER FAMILY 35"/>
    <property type="match status" value="1"/>
</dbReference>
<evidence type="ECO:0000256" key="1">
    <source>
        <dbReference type="ARBA" id="ARBA00003420"/>
    </source>
</evidence>
<feature type="transmembrane region" description="Helical" evidence="7">
    <location>
        <begin position="185"/>
        <end position="203"/>
    </location>
</feature>
<evidence type="ECO:0000256" key="2">
    <source>
        <dbReference type="ARBA" id="ARBA00010425"/>
    </source>
</evidence>
<sequence length="396" mass="42779">MADNKKNDDFVPLAPMPDGSNSSNNNNNNIGDGDKEGDSLVGRGAGTDALPATSTGFMAKIEHSAPFSILAYCMSSISMTVVNKYVVSGTSWNLTFFYLAIQSIVCIAAITACKKVGLIQSLAPLETDRIKKWYPISLVLVGMIYTSTKALQFLSVPVYTIFKNLTIIAIAYGEVLWFGGAVSPLALTSFGLMVLSSVVAAWADVKSAVSGDYSATTGDEDALATLNAGYFWMAMNVFCSAAYVLGMRKVIHKMNFKDWDTMYYNNLLTIPVLLISSLVAEDWSSDNFAKNFPEESRNRIFVGIIYSGLAAIFISYCTAWCIRVTSSTTYSMVGALNKLPIAVSGLIFFAAPVTTGSVSAIFLGFVSGIVYTWSKVKDAEAKKNSLPTTENSRESK</sequence>
<reference evidence="9" key="2">
    <citation type="submission" date="2020-05" db="EMBL/GenBank/DDBJ databases">
        <authorList>
            <person name="Kim H.-S."/>
            <person name="Proctor R.H."/>
            <person name="Brown D.W."/>
        </authorList>
    </citation>
    <scope>NUCLEOTIDE SEQUENCE</scope>
    <source>
        <strain evidence="9">NRRL 22465</strain>
    </source>
</reference>
<dbReference type="InterPro" id="IPR050186">
    <property type="entry name" value="TPT_transporter"/>
</dbReference>
<feature type="transmembrane region" description="Helical" evidence="7">
    <location>
        <begin position="133"/>
        <end position="155"/>
    </location>
</feature>
<evidence type="ECO:0000256" key="4">
    <source>
        <dbReference type="ARBA" id="ARBA00022692"/>
    </source>
</evidence>
<dbReference type="SUPFAM" id="SSF103481">
    <property type="entry name" value="Multidrug resistance efflux transporter EmrE"/>
    <property type="match status" value="1"/>
</dbReference>
<keyword evidence="7" id="KW-0762">Sugar transport</keyword>
<evidence type="ECO:0000256" key="8">
    <source>
        <dbReference type="SAM" id="MobiDB-lite"/>
    </source>
</evidence>
<keyword evidence="6 7" id="KW-0472">Membrane</keyword>